<protein>
    <submittedName>
        <fullName evidence="1">UDP-glucose 6-dehydrogenase</fullName>
    </submittedName>
</protein>
<gene>
    <name evidence="1" type="ORF">H9632_17530</name>
</gene>
<accession>A0ABR8XSE4</accession>
<reference evidence="1 2" key="1">
    <citation type="submission" date="2020-08" db="EMBL/GenBank/DDBJ databases">
        <title>A Genomic Blueprint of the Chicken Gut Microbiome.</title>
        <authorList>
            <person name="Gilroy R."/>
            <person name="Ravi A."/>
            <person name="Getino M."/>
            <person name="Pursley I."/>
            <person name="Horton D.L."/>
            <person name="Alikhan N.-F."/>
            <person name="Baker D."/>
            <person name="Gharbi K."/>
            <person name="Hall N."/>
            <person name="Watson M."/>
            <person name="Adriaenssens E.M."/>
            <person name="Foster-Nyarko E."/>
            <person name="Jarju S."/>
            <person name="Secka A."/>
            <person name="Antonio M."/>
            <person name="Oren A."/>
            <person name="Chaudhuri R."/>
            <person name="La Ragione R.M."/>
            <person name="Hildebrand F."/>
            <person name="Pallen M.J."/>
        </authorList>
    </citation>
    <scope>NUCLEOTIDE SEQUENCE [LARGE SCALE GENOMIC DNA]</scope>
    <source>
        <strain evidence="1 2">Sa1YVA6</strain>
    </source>
</reference>
<name>A0ABR8XSE4_9BACL</name>
<organism evidence="1 2">
    <name type="scientific">Solibacillus merdavium</name>
    <dbReference type="NCBI Taxonomy" id="2762218"/>
    <lineage>
        <taxon>Bacteria</taxon>
        <taxon>Bacillati</taxon>
        <taxon>Bacillota</taxon>
        <taxon>Bacilli</taxon>
        <taxon>Bacillales</taxon>
        <taxon>Caryophanaceae</taxon>
        <taxon>Solibacillus</taxon>
    </lineage>
</organism>
<comment type="caution">
    <text evidence="1">The sequence shown here is derived from an EMBL/GenBank/DDBJ whole genome shotgun (WGS) entry which is preliminary data.</text>
</comment>
<dbReference type="RefSeq" id="WP_191705350.1">
    <property type="nucleotide sequence ID" value="NZ_JACSPW010000025.1"/>
</dbReference>
<dbReference type="EMBL" id="JACSPW010000025">
    <property type="protein sequence ID" value="MBD8034865.1"/>
    <property type="molecule type" value="Genomic_DNA"/>
</dbReference>
<sequence>MLQLFFNDDILISITGDDEILSRIPDNYEYYDLINIKNELVTTEHLVEAFEYALRKTDEGAVNAAAYYAKLKNMYEMKKKLPIEN</sequence>
<evidence type="ECO:0000313" key="1">
    <source>
        <dbReference type="EMBL" id="MBD8034865.1"/>
    </source>
</evidence>
<keyword evidence="2" id="KW-1185">Reference proteome</keyword>
<evidence type="ECO:0000313" key="2">
    <source>
        <dbReference type="Proteomes" id="UP000600565"/>
    </source>
</evidence>
<dbReference type="Proteomes" id="UP000600565">
    <property type="component" value="Unassembled WGS sequence"/>
</dbReference>
<proteinExistence type="predicted"/>